<keyword evidence="2" id="KW-1185">Reference proteome</keyword>
<sequence>MNPDDQMARVRDKLISTSVGSDSIEGCTEEELADIIAMNSTFSPPGAYVAFMRCMGKKAGRLLRGTDVFYPGCLDAFEVGVEVFPGGQIREIFLFGHHQGYQFYYFKPNDQHVYLRTEDDDGLTDSILASSFCEFISKRVDRMVNRSQSSSN</sequence>
<dbReference type="Proteomes" id="UP001595847">
    <property type="component" value="Unassembled WGS sequence"/>
</dbReference>
<gene>
    <name evidence="1" type="ORF">ACFOVU_02815</name>
</gene>
<dbReference type="SUPFAM" id="SSF160631">
    <property type="entry name" value="SMI1/KNR4-like"/>
    <property type="match status" value="1"/>
</dbReference>
<dbReference type="InterPro" id="IPR037883">
    <property type="entry name" value="Knr4/Smi1-like_sf"/>
</dbReference>
<evidence type="ECO:0000313" key="1">
    <source>
        <dbReference type="EMBL" id="MFC3994828.1"/>
    </source>
</evidence>
<evidence type="ECO:0000313" key="2">
    <source>
        <dbReference type="Proteomes" id="UP001595847"/>
    </source>
</evidence>
<dbReference type="EMBL" id="JBHSBH010000003">
    <property type="protein sequence ID" value="MFC3994828.1"/>
    <property type="molecule type" value="Genomic_DNA"/>
</dbReference>
<accession>A0ABV8FID6</accession>
<evidence type="ECO:0008006" key="3">
    <source>
        <dbReference type="Google" id="ProtNLM"/>
    </source>
</evidence>
<protein>
    <recommendedName>
        <fullName evidence="3">SMI1/KNR4 family protein</fullName>
    </recommendedName>
</protein>
<reference evidence="2" key="1">
    <citation type="journal article" date="2019" name="Int. J. Syst. Evol. Microbiol.">
        <title>The Global Catalogue of Microorganisms (GCM) 10K type strain sequencing project: providing services to taxonomists for standard genome sequencing and annotation.</title>
        <authorList>
            <consortium name="The Broad Institute Genomics Platform"/>
            <consortium name="The Broad Institute Genome Sequencing Center for Infectious Disease"/>
            <person name="Wu L."/>
            <person name="Ma J."/>
        </authorList>
    </citation>
    <scope>NUCLEOTIDE SEQUENCE [LARGE SCALE GENOMIC DNA]</scope>
    <source>
        <strain evidence="2">TBRC 1826</strain>
    </source>
</reference>
<organism evidence="1 2">
    <name type="scientific">Nocardiopsis sediminis</name>
    <dbReference type="NCBI Taxonomy" id="1778267"/>
    <lineage>
        <taxon>Bacteria</taxon>
        <taxon>Bacillati</taxon>
        <taxon>Actinomycetota</taxon>
        <taxon>Actinomycetes</taxon>
        <taxon>Streptosporangiales</taxon>
        <taxon>Nocardiopsidaceae</taxon>
        <taxon>Nocardiopsis</taxon>
    </lineage>
</organism>
<comment type="caution">
    <text evidence="1">The sequence shown here is derived from an EMBL/GenBank/DDBJ whole genome shotgun (WGS) entry which is preliminary data.</text>
</comment>
<name>A0ABV8FID6_9ACTN</name>
<proteinExistence type="predicted"/>
<dbReference type="RefSeq" id="WP_378529678.1">
    <property type="nucleotide sequence ID" value="NZ_JBHSBH010000003.1"/>
</dbReference>